<comment type="similarity">
    <text evidence="1">Belongs to the CNOT2/3/5 family.</text>
</comment>
<comment type="caution">
    <text evidence="6">The sequence shown here is derived from an EMBL/GenBank/DDBJ whole genome shotgun (WGS) entry which is preliminary data.</text>
</comment>
<evidence type="ECO:0000256" key="1">
    <source>
        <dbReference type="ARBA" id="ARBA00007682"/>
    </source>
</evidence>
<dbReference type="InterPro" id="IPR038635">
    <property type="entry name" value="CCR4-NOT_su2/3/5_C_sf"/>
</dbReference>
<keyword evidence="3" id="KW-0804">Transcription</keyword>
<keyword evidence="7" id="KW-1185">Reference proteome</keyword>
<name>A0A5N6KW29_9ROSI</name>
<organism evidence="6 7">
    <name type="scientific">Carpinus fangiana</name>
    <dbReference type="NCBI Taxonomy" id="176857"/>
    <lineage>
        <taxon>Eukaryota</taxon>
        <taxon>Viridiplantae</taxon>
        <taxon>Streptophyta</taxon>
        <taxon>Embryophyta</taxon>
        <taxon>Tracheophyta</taxon>
        <taxon>Spermatophyta</taxon>
        <taxon>Magnoliopsida</taxon>
        <taxon>eudicotyledons</taxon>
        <taxon>Gunneridae</taxon>
        <taxon>Pentapetalae</taxon>
        <taxon>rosids</taxon>
        <taxon>fabids</taxon>
        <taxon>Fagales</taxon>
        <taxon>Betulaceae</taxon>
        <taxon>Carpinus</taxon>
    </lineage>
</organism>
<feature type="domain" description="NOT2/NOT3/NOT5 C-terminal" evidence="5">
    <location>
        <begin position="205"/>
        <end position="324"/>
    </location>
</feature>
<feature type="region of interest" description="Disordered" evidence="4">
    <location>
        <begin position="1"/>
        <end position="154"/>
    </location>
</feature>
<evidence type="ECO:0000313" key="6">
    <source>
        <dbReference type="EMBL" id="KAB8349735.1"/>
    </source>
</evidence>
<dbReference type="GO" id="GO:0030015">
    <property type="term" value="C:CCR4-NOT core complex"/>
    <property type="evidence" value="ECO:0007669"/>
    <property type="project" value="InterPro"/>
</dbReference>
<dbReference type="AlphaFoldDB" id="A0A5N6KW29"/>
<dbReference type="Proteomes" id="UP000327013">
    <property type="component" value="Unassembled WGS sequence"/>
</dbReference>
<dbReference type="InterPro" id="IPR040168">
    <property type="entry name" value="Not2/3/5"/>
</dbReference>
<accession>A0A5N6KW29</accession>
<dbReference type="Pfam" id="PF04153">
    <property type="entry name" value="NOT2_3_5_C"/>
    <property type="match status" value="1"/>
</dbReference>
<feature type="compositionally biased region" description="Polar residues" evidence="4">
    <location>
        <begin position="45"/>
        <end position="54"/>
    </location>
</feature>
<evidence type="ECO:0000256" key="3">
    <source>
        <dbReference type="ARBA" id="ARBA00023163"/>
    </source>
</evidence>
<dbReference type="PANTHER" id="PTHR23326">
    <property type="entry name" value="CCR4 NOT-RELATED"/>
    <property type="match status" value="1"/>
</dbReference>
<keyword evidence="2" id="KW-0805">Transcription regulation</keyword>
<evidence type="ECO:0000313" key="7">
    <source>
        <dbReference type="Proteomes" id="UP000327013"/>
    </source>
</evidence>
<gene>
    <name evidence="6" type="ORF">FH972_023750</name>
</gene>
<proteinExistence type="inferred from homology"/>
<dbReference type="Gene3D" id="2.30.30.1020">
    <property type="entry name" value="CCR4-NOT complex subunit 2/3/5, C-terminal domain"/>
    <property type="match status" value="1"/>
</dbReference>
<dbReference type="EMBL" id="VIBQ01000014">
    <property type="protein sequence ID" value="KAB8349735.1"/>
    <property type="molecule type" value="Genomic_DNA"/>
</dbReference>
<evidence type="ECO:0000256" key="2">
    <source>
        <dbReference type="ARBA" id="ARBA00023015"/>
    </source>
</evidence>
<protein>
    <recommendedName>
        <fullName evidence="5">NOT2/NOT3/NOT5 C-terminal domain-containing protein</fullName>
    </recommendedName>
</protein>
<feature type="compositionally biased region" description="Polar residues" evidence="4">
    <location>
        <begin position="9"/>
        <end position="19"/>
    </location>
</feature>
<evidence type="ECO:0000256" key="4">
    <source>
        <dbReference type="SAM" id="MobiDB-lite"/>
    </source>
</evidence>
<feature type="compositionally biased region" description="Polar residues" evidence="4">
    <location>
        <begin position="145"/>
        <end position="154"/>
    </location>
</feature>
<dbReference type="InterPro" id="IPR007282">
    <property type="entry name" value="NOT2/3/5_C"/>
</dbReference>
<dbReference type="GO" id="GO:0006355">
    <property type="term" value="P:regulation of DNA-templated transcription"/>
    <property type="evidence" value="ECO:0007669"/>
    <property type="project" value="InterPro"/>
</dbReference>
<sequence length="331" mass="36897">MEDFRFGGSSAQTSRPSGQQGQGDEFPPLGGLGPNPDIPQRRRTPSAQDTQYNGIGNRGPQGRDGLLGQLDSGTDGLMGTERIMSPNGTTLEAEQEAQSKSERSSQPQTTQLPLRAAPDTDQQRHNQGQRQESDHNPPTAADAGTGNQASDSQLSETDRYGFAGFLEKIGGGTDQAGLAWGIDLNSLGLDLNRMDSSPLYKDWPGPFAETGTRTVIPEYTLPPAYTVQNVPPLESKIGSFSDETLFAIFYQCPRDVAQDLAAQELYARDWRWHKKLQQWMMKAKEFGEPTLLPSMKEERGYYYFFDAPNWRRERKEFILNYEHLYHGIPQS</sequence>
<dbReference type="OrthoDB" id="25391at2759"/>
<evidence type="ECO:0000259" key="5">
    <source>
        <dbReference type="Pfam" id="PF04153"/>
    </source>
</evidence>
<feature type="compositionally biased region" description="Polar residues" evidence="4">
    <location>
        <begin position="86"/>
        <end position="96"/>
    </location>
</feature>
<reference evidence="6 7" key="1">
    <citation type="submission" date="2019-06" db="EMBL/GenBank/DDBJ databases">
        <title>A chromosomal-level reference genome of Carpinus fangiana (Coryloideae, Betulaceae).</title>
        <authorList>
            <person name="Yang X."/>
            <person name="Wang Z."/>
            <person name="Zhang L."/>
            <person name="Hao G."/>
            <person name="Liu J."/>
            <person name="Yang Y."/>
        </authorList>
    </citation>
    <scope>NUCLEOTIDE SEQUENCE [LARGE SCALE GENOMIC DNA]</scope>
    <source>
        <strain evidence="6">Cfa_2016G</strain>
        <tissue evidence="6">Leaf</tissue>
    </source>
</reference>